<dbReference type="InterPro" id="IPR016152">
    <property type="entry name" value="PTrfase/Anion_transptr"/>
</dbReference>
<feature type="domain" description="PTS EIIA type-2" evidence="1">
    <location>
        <begin position="9"/>
        <end position="154"/>
    </location>
</feature>
<accession>A0ABY3YW51</accession>
<dbReference type="RefSeq" id="WP_003981084.1">
    <property type="nucleotide sequence ID" value="NZ_CP043497.1"/>
</dbReference>
<gene>
    <name evidence="2" type="ORF">SRIMR7_08895</name>
</gene>
<dbReference type="InterPro" id="IPR051541">
    <property type="entry name" value="PTS_SugarTrans_NitroReg"/>
</dbReference>
<name>A0ABY3YW51_STRRM</name>
<dbReference type="InterPro" id="IPR002178">
    <property type="entry name" value="PTS_EIIA_type-2_dom"/>
</dbReference>
<dbReference type="PANTHER" id="PTHR47738">
    <property type="entry name" value="PTS SYSTEM FRUCTOSE-LIKE EIIA COMPONENT-RELATED"/>
    <property type="match status" value="1"/>
</dbReference>
<keyword evidence="3" id="KW-1185">Reference proteome</keyword>
<dbReference type="Gene3D" id="3.40.930.10">
    <property type="entry name" value="Mannitol-specific EII, Chain A"/>
    <property type="match status" value="1"/>
</dbReference>
<evidence type="ECO:0000313" key="3">
    <source>
        <dbReference type="Proteomes" id="UP000829494"/>
    </source>
</evidence>
<dbReference type="Proteomes" id="UP000829494">
    <property type="component" value="Chromosome"/>
</dbReference>
<evidence type="ECO:0000313" key="2">
    <source>
        <dbReference type="EMBL" id="UNZ02261.1"/>
    </source>
</evidence>
<reference evidence="2 3" key="1">
    <citation type="submission" date="2022-03" db="EMBL/GenBank/DDBJ databases">
        <title>Complete genome of Streptomyces rimosus ssp. rimosus R7 (=ATCC 10970).</title>
        <authorList>
            <person name="Beganovic S."/>
            <person name="Ruckert C."/>
            <person name="Busche T."/>
            <person name="Kalinowski J."/>
            <person name="Wittmann C."/>
        </authorList>
    </citation>
    <scope>NUCLEOTIDE SEQUENCE [LARGE SCALE GENOMIC DNA]</scope>
    <source>
        <strain evidence="2 3">R7</strain>
    </source>
</reference>
<proteinExistence type="predicted"/>
<dbReference type="Pfam" id="PF00359">
    <property type="entry name" value="PTS_EIIA_2"/>
    <property type="match status" value="1"/>
</dbReference>
<dbReference type="GeneID" id="66858653"/>
<sequence>MTSPRTLADYLPKQQIHPHAQAITANELLETLTHDLHAAGTISDPHTFTRALHTCLTHGTHGFHGIALLTTRNRTVNTPAAAFARISPDLAWHGADNHQIRDVFLLTAPHKPKHHSGCLQTYSTLARHTAHAGFRRMLAGACTAEELYELFCLIR</sequence>
<dbReference type="PROSITE" id="PS51094">
    <property type="entry name" value="PTS_EIIA_TYPE_2"/>
    <property type="match status" value="1"/>
</dbReference>
<organism evidence="2 3">
    <name type="scientific">Streptomyces rimosus subsp. rimosus</name>
    <dbReference type="NCBI Taxonomy" id="132474"/>
    <lineage>
        <taxon>Bacteria</taxon>
        <taxon>Bacillati</taxon>
        <taxon>Actinomycetota</taxon>
        <taxon>Actinomycetes</taxon>
        <taxon>Kitasatosporales</taxon>
        <taxon>Streptomycetaceae</taxon>
        <taxon>Streptomyces</taxon>
    </lineage>
</organism>
<dbReference type="SUPFAM" id="SSF55804">
    <property type="entry name" value="Phoshotransferase/anion transport protein"/>
    <property type="match status" value="1"/>
</dbReference>
<dbReference type="EMBL" id="CP094298">
    <property type="protein sequence ID" value="UNZ02261.1"/>
    <property type="molecule type" value="Genomic_DNA"/>
</dbReference>
<protein>
    <submittedName>
        <fullName evidence="2">PTS system 2-O-a-mannosyl-D-glycerate specific transporter subunit IIABC</fullName>
    </submittedName>
</protein>
<evidence type="ECO:0000259" key="1">
    <source>
        <dbReference type="PROSITE" id="PS51094"/>
    </source>
</evidence>